<evidence type="ECO:0000313" key="5">
    <source>
        <dbReference type="EMBL" id="AVO48872.1"/>
    </source>
</evidence>
<dbReference type="GO" id="GO:0003677">
    <property type="term" value="F:DNA binding"/>
    <property type="evidence" value="ECO:0007669"/>
    <property type="project" value="UniProtKB-KW"/>
</dbReference>
<gene>
    <name evidence="5" type="ORF">C6568_06080</name>
</gene>
<dbReference type="InterPro" id="IPR052359">
    <property type="entry name" value="HTH-type_reg/antitoxin"/>
</dbReference>
<dbReference type="Gene3D" id="1.10.260.40">
    <property type="entry name" value="lambda repressor-like DNA-binding domains"/>
    <property type="match status" value="1"/>
</dbReference>
<dbReference type="OrthoDB" id="9799384at2"/>
<evidence type="ECO:0000313" key="6">
    <source>
        <dbReference type="Proteomes" id="UP000237925"/>
    </source>
</evidence>
<keyword evidence="2" id="KW-0238">DNA-binding</keyword>
<feature type="domain" description="HTH cro/C1-type" evidence="4">
    <location>
        <begin position="46"/>
        <end position="80"/>
    </location>
</feature>
<keyword evidence="6" id="KW-1185">Reference proteome</keyword>
<keyword evidence="1" id="KW-0805">Transcription regulation</keyword>
<dbReference type="PANTHER" id="PTHR36511:SF4">
    <property type="entry name" value="ANTITOXIN MQSA"/>
    <property type="match status" value="1"/>
</dbReference>
<dbReference type="KEGG" id="mela:C6568_06080"/>
<dbReference type="InterPro" id="IPR001387">
    <property type="entry name" value="Cro/C1-type_HTH"/>
</dbReference>
<dbReference type="RefSeq" id="WP_106683351.1">
    <property type="nucleotide sequence ID" value="NZ_CP027667.1"/>
</dbReference>
<dbReference type="PANTHER" id="PTHR36511">
    <property type="entry name" value="MERR FAMILY BACTERIAL REGULATORY PROTEIN"/>
    <property type="match status" value="1"/>
</dbReference>
<proteinExistence type="predicted"/>
<organism evidence="5 6">
    <name type="scientific">Melaminivora suipulveris</name>
    <dbReference type="NCBI Taxonomy" id="2109913"/>
    <lineage>
        <taxon>Bacteria</taxon>
        <taxon>Pseudomonadati</taxon>
        <taxon>Pseudomonadota</taxon>
        <taxon>Betaproteobacteria</taxon>
        <taxon>Burkholderiales</taxon>
        <taxon>Comamonadaceae</taxon>
        <taxon>Melaminivora</taxon>
    </lineage>
</organism>
<dbReference type="Pfam" id="PF01381">
    <property type="entry name" value="HTH_3"/>
    <property type="match status" value="1"/>
</dbReference>
<evidence type="ECO:0000259" key="4">
    <source>
        <dbReference type="PROSITE" id="PS50943"/>
    </source>
</evidence>
<protein>
    <submittedName>
        <fullName evidence="5">Transcriptional regulator</fullName>
    </submittedName>
</protein>
<evidence type="ECO:0000256" key="1">
    <source>
        <dbReference type="ARBA" id="ARBA00023015"/>
    </source>
</evidence>
<evidence type="ECO:0000256" key="3">
    <source>
        <dbReference type="ARBA" id="ARBA00023163"/>
    </source>
</evidence>
<dbReference type="AlphaFoldDB" id="A0A2R3QAQ8"/>
<dbReference type="SUPFAM" id="SSF47413">
    <property type="entry name" value="lambda repressor-like DNA-binding domains"/>
    <property type="match status" value="1"/>
</dbReference>
<dbReference type="Proteomes" id="UP000237925">
    <property type="component" value="Chromosome"/>
</dbReference>
<keyword evidence="3" id="KW-0804">Transcription</keyword>
<accession>A0A2R3QAQ8</accession>
<dbReference type="SMART" id="SM00530">
    <property type="entry name" value="HTH_XRE"/>
    <property type="match status" value="1"/>
</dbReference>
<reference evidence="5 6" key="1">
    <citation type="submission" date="2018-03" db="EMBL/GenBank/DDBJ databases">
        <title>Genome sequencing of Melaminivora sp.</title>
        <authorList>
            <person name="Kim S.-J."/>
            <person name="Heo J."/>
            <person name="Ahn J.-H."/>
            <person name="Kwon S.-W."/>
        </authorList>
    </citation>
    <scope>NUCLEOTIDE SEQUENCE [LARGE SCALE GENOMIC DNA]</scope>
    <source>
        <strain evidence="5 6">SC2-9</strain>
    </source>
</reference>
<sequence>MPMNERELQARDSLRDIGAELLQSIRDVKAGKVGRVNLVKTTSAAEARQRLGLSQSQFAKLLGVSVRTFQDWEQGRREPSGAARTLLRVAALRPDAIHEVLAGHG</sequence>
<dbReference type="CDD" id="cd00093">
    <property type="entry name" value="HTH_XRE"/>
    <property type="match status" value="1"/>
</dbReference>
<name>A0A2R3QAQ8_9BURK</name>
<dbReference type="EMBL" id="CP027667">
    <property type="protein sequence ID" value="AVO48872.1"/>
    <property type="molecule type" value="Genomic_DNA"/>
</dbReference>
<dbReference type="PROSITE" id="PS50943">
    <property type="entry name" value="HTH_CROC1"/>
    <property type="match status" value="1"/>
</dbReference>
<dbReference type="InterPro" id="IPR010982">
    <property type="entry name" value="Lambda_DNA-bd_dom_sf"/>
</dbReference>
<evidence type="ECO:0000256" key="2">
    <source>
        <dbReference type="ARBA" id="ARBA00023125"/>
    </source>
</evidence>